<evidence type="ECO:0000256" key="6">
    <source>
        <dbReference type="SAM" id="Phobius"/>
    </source>
</evidence>
<comment type="caution">
    <text evidence="9">The sequence shown here is derived from an EMBL/GenBank/DDBJ whole genome shotgun (WGS) entry which is preliminary data.</text>
</comment>
<dbReference type="GeneID" id="66488759"/>
<feature type="transmembrane region" description="Helical" evidence="6">
    <location>
        <begin position="280"/>
        <end position="300"/>
    </location>
</feature>
<dbReference type="AlphaFoldDB" id="A0A2U4EU14"/>
<feature type="transmembrane region" description="Helical" evidence="6">
    <location>
        <begin position="739"/>
        <end position="760"/>
    </location>
</feature>
<dbReference type="Gene3D" id="1.20.1640.10">
    <property type="entry name" value="Multidrug efflux transporter AcrB transmembrane domain"/>
    <property type="match status" value="2"/>
</dbReference>
<evidence type="ECO:0000259" key="8">
    <source>
        <dbReference type="Pfam" id="PF03176"/>
    </source>
</evidence>
<evidence type="ECO:0000256" key="1">
    <source>
        <dbReference type="ARBA" id="ARBA00004651"/>
    </source>
</evidence>
<keyword evidence="2" id="KW-1003">Cell membrane</keyword>
<evidence type="ECO:0000313" key="10">
    <source>
        <dbReference type="Proteomes" id="UP000011663"/>
    </source>
</evidence>
<feature type="transmembrane region" description="Helical" evidence="6">
    <location>
        <begin position="348"/>
        <end position="369"/>
    </location>
</feature>
<keyword evidence="3 6" id="KW-0812">Transmembrane</keyword>
<feature type="domain" description="Membrane transport protein MMPL" evidence="8">
    <location>
        <begin position="202"/>
        <end position="387"/>
    </location>
</feature>
<evidence type="ECO:0000256" key="3">
    <source>
        <dbReference type="ARBA" id="ARBA00022692"/>
    </source>
</evidence>
<evidence type="ECO:0000256" key="5">
    <source>
        <dbReference type="ARBA" id="ARBA00023136"/>
    </source>
</evidence>
<dbReference type="Pfam" id="PF02355">
    <property type="entry name" value="SecD_SecF_C"/>
    <property type="match status" value="1"/>
</dbReference>
<sequence length="770" mass="88474">MNKTILNNNRRTIFTIIWIIFHLFAVILFLVRFEKTAKIDTNFLSITPKFLEDKDFQKPLEDFFYKNSSSVKIFIESENFDDAKYNALKLDEYIKQSYSNVSVNLYSRNYDDILTIMIKYKYQLLSKEIRNYLLNDEAYIVAKNALANFYSPFFIPIVDNIEDDPFLTVNSKINDILSSENNLQSRDSIQFINYNDKYNILVNIDMPKSIDNEKFFDDITDYLKILEIEGNVNTYISGVPVHTYYSQKSAKFEITIISIVSFIVICLIFIFIFKSLKPYIISMCTILLSGLSAFLYSSVFFDSIHIFTFVFGTSLIGISIDHSIHFITEWYNEEDKKEVLRKIFPSMLLGFITTIVSYLSLSLTSLILLKQIAVFSIFGLLSSFLTVNIIYPVLFKNDKSVINKSILNRSKNILNDYVKIISIRNVLIILIAVIIVSIIFIPKIKINFSANQLYNTPDFLFNSEREVYNRLNTSLAKNIIISRGDTLSDALSAEESIEDNFSNNNYTAISKILYSEERQRDNIKLVNDKLIPILKKQTDALNLDFYSYNKIKSEFEDTKDEVLDINKILENTNFNDLNKVIVTNNNKYFIIATSDYDTNNIIKSDNNDVKIFNINEEINDALDNTAKTAVKMAVIAYIIIFIAMIIFFETSKAIAIIIVQLMSVLINLSIHSIFGININIFSIFALILSIGISIDYSIFFSNSAADKEITFLAVFLSMMTTVLSFGTLAFSSFIPVKSFGLFLFIGILSSFIISPVLFNFNKLIKNNNIK</sequence>
<evidence type="ECO:0000256" key="2">
    <source>
        <dbReference type="ARBA" id="ARBA00022475"/>
    </source>
</evidence>
<reference evidence="9 10" key="1">
    <citation type="submission" date="2012-07" db="EMBL/GenBank/DDBJ databases">
        <title>Genome sequence of Brachyspira sp. 30446, isolated from a pig with mucohaemorrhagic colitis.</title>
        <authorList>
            <person name="Rubin J.E."/>
            <person name="Fernando C."/>
            <person name="Harding J.C.S."/>
            <person name="Hill J.E."/>
        </authorList>
    </citation>
    <scope>NUCLEOTIDE SEQUENCE [LARGE SCALE GENOMIC DNA]</scope>
    <source>
        <strain evidence="9 10">30446</strain>
    </source>
</reference>
<dbReference type="GO" id="GO:0005886">
    <property type="term" value="C:plasma membrane"/>
    <property type="evidence" value="ECO:0007669"/>
    <property type="project" value="UniProtKB-SubCell"/>
</dbReference>
<dbReference type="Pfam" id="PF03176">
    <property type="entry name" value="MMPL"/>
    <property type="match status" value="1"/>
</dbReference>
<dbReference type="RefSeq" id="WP_008725653.1">
    <property type="nucleotide sequence ID" value="NZ_JH994111.1"/>
</dbReference>
<feature type="domain" description="Protein export membrane protein SecD/SecF C-terminal" evidence="7">
    <location>
        <begin position="605"/>
        <end position="699"/>
    </location>
</feature>
<dbReference type="InterPro" id="IPR050545">
    <property type="entry name" value="Mycobact_MmpL"/>
</dbReference>
<evidence type="ECO:0000259" key="7">
    <source>
        <dbReference type="Pfam" id="PF02355"/>
    </source>
</evidence>
<feature type="transmembrane region" description="Helical" evidence="6">
    <location>
        <begin position="375"/>
        <end position="395"/>
    </location>
</feature>
<evidence type="ECO:0000256" key="4">
    <source>
        <dbReference type="ARBA" id="ARBA00022989"/>
    </source>
</evidence>
<feature type="transmembrane region" description="Helical" evidence="6">
    <location>
        <begin position="12"/>
        <end position="31"/>
    </location>
</feature>
<name>A0A2U4EU14_9SPIR</name>
<dbReference type="EMBL" id="ALNZ01000034">
    <property type="protein sequence ID" value="EKV56038.1"/>
    <property type="molecule type" value="Genomic_DNA"/>
</dbReference>
<feature type="transmembrane region" description="Helical" evidence="6">
    <location>
        <begin position="711"/>
        <end position="733"/>
    </location>
</feature>
<dbReference type="InterPro" id="IPR048634">
    <property type="entry name" value="SecD_SecF_C"/>
</dbReference>
<keyword evidence="4 6" id="KW-1133">Transmembrane helix</keyword>
<accession>A0A2U4EU14</accession>
<feature type="transmembrane region" description="Helical" evidence="6">
    <location>
        <begin position="629"/>
        <end position="648"/>
    </location>
</feature>
<gene>
    <name evidence="9" type="ORF">A966_11776</name>
</gene>
<feature type="transmembrane region" description="Helical" evidence="6">
    <location>
        <begin position="416"/>
        <end position="441"/>
    </location>
</feature>
<proteinExistence type="predicted"/>
<feature type="transmembrane region" description="Helical" evidence="6">
    <location>
        <begin position="680"/>
        <end position="699"/>
    </location>
</feature>
<feature type="transmembrane region" description="Helical" evidence="6">
    <location>
        <begin position="254"/>
        <end position="273"/>
    </location>
</feature>
<dbReference type="Proteomes" id="UP000011663">
    <property type="component" value="Unassembled WGS sequence"/>
</dbReference>
<dbReference type="InterPro" id="IPR004869">
    <property type="entry name" value="MMPL_dom"/>
</dbReference>
<feature type="transmembrane region" description="Helical" evidence="6">
    <location>
        <begin position="306"/>
        <end position="327"/>
    </location>
</feature>
<evidence type="ECO:0000313" key="9">
    <source>
        <dbReference type="EMBL" id="EKV56038.1"/>
    </source>
</evidence>
<keyword evidence="5 6" id="KW-0472">Membrane</keyword>
<protein>
    <submittedName>
        <fullName evidence="9">Uncharacterized protein</fullName>
    </submittedName>
</protein>
<dbReference type="OrthoDB" id="9780358at2"/>
<comment type="subcellular location">
    <subcellularLocation>
        <location evidence="1">Cell membrane</location>
        <topology evidence="1">Multi-pass membrane protein</topology>
    </subcellularLocation>
</comment>
<dbReference type="STRING" id="1289135.A966_11776"/>
<organism evidence="9 10">
    <name type="scientific">Brachyspira hampsonii 30446</name>
    <dbReference type="NCBI Taxonomy" id="1289135"/>
    <lineage>
        <taxon>Bacteria</taxon>
        <taxon>Pseudomonadati</taxon>
        <taxon>Spirochaetota</taxon>
        <taxon>Spirochaetia</taxon>
        <taxon>Brachyspirales</taxon>
        <taxon>Brachyspiraceae</taxon>
        <taxon>Brachyspira</taxon>
    </lineage>
</organism>
<dbReference type="PANTHER" id="PTHR33406">
    <property type="entry name" value="MEMBRANE PROTEIN MJ1562-RELATED"/>
    <property type="match status" value="1"/>
</dbReference>
<dbReference type="SUPFAM" id="SSF82866">
    <property type="entry name" value="Multidrug efflux transporter AcrB transmembrane domain"/>
    <property type="match status" value="2"/>
</dbReference>
<dbReference type="PANTHER" id="PTHR33406:SF13">
    <property type="entry name" value="MEMBRANE PROTEIN YDFJ"/>
    <property type="match status" value="1"/>
</dbReference>